<dbReference type="EMBL" id="SJPW01000001">
    <property type="protein sequence ID" value="TWU59959.1"/>
    <property type="molecule type" value="Genomic_DNA"/>
</dbReference>
<dbReference type="AlphaFoldDB" id="A0A5C6FIS3"/>
<protein>
    <submittedName>
        <fullName evidence="1">Uncharacterized protein</fullName>
    </submittedName>
</protein>
<sequence length="158" mass="17924">MENQPAVPGDGGRYWHLATVKPTPDQIVAVLDHFAELCDKRFSTYRKLRRYAVMPQYWRKCYALFQAIRHKTLRAERRGDERLTHQYLLEEIIAKTLYNYSIAPEDMPYIIPAPFDEDSSDYVLPIATQFADFLGLSPPDCINAGGGAGVNVPSTDGQ</sequence>
<dbReference type="Proteomes" id="UP000318288">
    <property type="component" value="Unassembled WGS sequence"/>
</dbReference>
<dbReference type="OrthoDB" id="8447840at2"/>
<evidence type="ECO:0000313" key="2">
    <source>
        <dbReference type="Proteomes" id="UP000318288"/>
    </source>
</evidence>
<keyword evidence="2" id="KW-1185">Reference proteome</keyword>
<evidence type="ECO:0000313" key="1">
    <source>
        <dbReference type="EMBL" id="TWU59959.1"/>
    </source>
</evidence>
<name>A0A5C6FIS3_9BACT</name>
<accession>A0A5C6FIS3</accession>
<reference evidence="1 2" key="1">
    <citation type="submission" date="2019-02" db="EMBL/GenBank/DDBJ databases">
        <title>Deep-cultivation of Planctomycetes and their phenomic and genomic characterization uncovers novel biology.</title>
        <authorList>
            <person name="Wiegand S."/>
            <person name="Jogler M."/>
            <person name="Boedeker C."/>
            <person name="Pinto D."/>
            <person name="Vollmers J."/>
            <person name="Rivas-Marin E."/>
            <person name="Kohn T."/>
            <person name="Peeters S.H."/>
            <person name="Heuer A."/>
            <person name="Rast P."/>
            <person name="Oberbeckmann S."/>
            <person name="Bunk B."/>
            <person name="Jeske O."/>
            <person name="Meyerdierks A."/>
            <person name="Storesund J.E."/>
            <person name="Kallscheuer N."/>
            <person name="Luecker S."/>
            <person name="Lage O.M."/>
            <person name="Pohl T."/>
            <person name="Merkel B.J."/>
            <person name="Hornburger P."/>
            <person name="Mueller R.-W."/>
            <person name="Bruemmer F."/>
            <person name="Labrenz M."/>
            <person name="Spormann A.M."/>
            <person name="Op Den Camp H."/>
            <person name="Overmann J."/>
            <person name="Amann R."/>
            <person name="Jetten M.S.M."/>
            <person name="Mascher T."/>
            <person name="Medema M.H."/>
            <person name="Devos D.P."/>
            <person name="Kaster A.-K."/>
            <person name="Ovreas L."/>
            <person name="Rohde M."/>
            <person name="Galperin M.Y."/>
            <person name="Jogler C."/>
        </authorList>
    </citation>
    <scope>NUCLEOTIDE SEQUENCE [LARGE SCALE GENOMIC DNA]</scope>
    <source>
        <strain evidence="1 2">Poly51</strain>
    </source>
</reference>
<comment type="caution">
    <text evidence="1">The sequence shown here is derived from an EMBL/GenBank/DDBJ whole genome shotgun (WGS) entry which is preliminary data.</text>
</comment>
<dbReference type="RefSeq" id="WP_146453514.1">
    <property type="nucleotide sequence ID" value="NZ_SJPW01000001.1"/>
</dbReference>
<gene>
    <name evidence="1" type="ORF">Poly51_02320</name>
</gene>
<organism evidence="1 2">
    <name type="scientific">Rubripirellula tenax</name>
    <dbReference type="NCBI Taxonomy" id="2528015"/>
    <lineage>
        <taxon>Bacteria</taxon>
        <taxon>Pseudomonadati</taxon>
        <taxon>Planctomycetota</taxon>
        <taxon>Planctomycetia</taxon>
        <taxon>Pirellulales</taxon>
        <taxon>Pirellulaceae</taxon>
        <taxon>Rubripirellula</taxon>
    </lineage>
</organism>
<proteinExistence type="predicted"/>